<keyword evidence="3" id="KW-0808">Transferase</keyword>
<feature type="domain" description="AMP-activated protein kinase glycogen-binding" evidence="2">
    <location>
        <begin position="130"/>
        <end position="201"/>
    </location>
</feature>
<dbReference type="Proteomes" id="UP000184694">
    <property type="component" value="Unassembled WGS sequence"/>
</dbReference>
<evidence type="ECO:0000256" key="1">
    <source>
        <dbReference type="SAM" id="Phobius"/>
    </source>
</evidence>
<dbReference type="SUPFAM" id="SSF81296">
    <property type="entry name" value="E set domains"/>
    <property type="match status" value="1"/>
</dbReference>
<feature type="transmembrane region" description="Helical" evidence="1">
    <location>
        <begin position="70"/>
        <end position="90"/>
    </location>
</feature>
<reference evidence="4" key="1">
    <citation type="submission" date="2016-11" db="EMBL/GenBank/DDBJ databases">
        <authorList>
            <person name="Varghese N."/>
            <person name="Submissions S."/>
        </authorList>
    </citation>
    <scope>NUCLEOTIDE SEQUENCE [LARGE SCALE GENOMIC DNA]</scope>
    <source>
        <strain evidence="4">DSM 17456</strain>
    </source>
</reference>
<dbReference type="RefSeq" id="WP_074215635.1">
    <property type="nucleotide sequence ID" value="NZ_FSRG01000003.1"/>
</dbReference>
<dbReference type="Pfam" id="PF16561">
    <property type="entry name" value="AMPK1_CBM"/>
    <property type="match status" value="1"/>
</dbReference>
<accession>A0A1N6E8Q2</accession>
<gene>
    <name evidence="3" type="ORF">SAMN02745161_0794</name>
</gene>
<organism evidence="3 4">
    <name type="scientific">Halodesulfovibrio marinisediminis DSM 17456</name>
    <dbReference type="NCBI Taxonomy" id="1121457"/>
    <lineage>
        <taxon>Bacteria</taxon>
        <taxon>Pseudomonadati</taxon>
        <taxon>Thermodesulfobacteriota</taxon>
        <taxon>Desulfovibrionia</taxon>
        <taxon>Desulfovibrionales</taxon>
        <taxon>Desulfovibrionaceae</taxon>
        <taxon>Halodesulfovibrio</taxon>
    </lineage>
</organism>
<name>A0A1N6E8Q2_9BACT</name>
<dbReference type="GO" id="GO:0016301">
    <property type="term" value="F:kinase activity"/>
    <property type="evidence" value="ECO:0007669"/>
    <property type="project" value="UniProtKB-KW"/>
</dbReference>
<dbReference type="CDD" id="cd02859">
    <property type="entry name" value="E_set_AMPKbeta_like_N"/>
    <property type="match status" value="1"/>
</dbReference>
<dbReference type="InterPro" id="IPR014756">
    <property type="entry name" value="Ig_E-set"/>
</dbReference>
<dbReference type="STRING" id="1121457.SAMN02745161_0794"/>
<dbReference type="InterPro" id="IPR032640">
    <property type="entry name" value="AMPK1_CBM"/>
</dbReference>
<sequence length="207" mass="23531">MNKKNKIEEQLYNLFHEEEFHDVEPPEDFLQNVMNQLPKRATEPASFSVKCTELAHSLWKRFTRPMTISVSPLQVAFSCAVVLCSVSFMYEAPHKKEGGVVDVVHTTSRKLGLKPVSFALHDPDKQFSSAVVIGSFNKWQSRGFEMSYDESQEAWVLEHELPPGDYEYVFLVNGEASMPDPRAVFYVQDSFGNKNSLLQVGGVQHEL</sequence>
<proteinExistence type="predicted"/>
<keyword evidence="3" id="KW-0418">Kinase</keyword>
<dbReference type="AlphaFoldDB" id="A0A1N6E8Q2"/>
<keyword evidence="4" id="KW-1185">Reference proteome</keyword>
<keyword evidence="1" id="KW-0812">Transmembrane</keyword>
<dbReference type="Gene3D" id="2.60.40.10">
    <property type="entry name" value="Immunoglobulins"/>
    <property type="match status" value="1"/>
</dbReference>
<evidence type="ECO:0000259" key="2">
    <source>
        <dbReference type="Pfam" id="PF16561"/>
    </source>
</evidence>
<evidence type="ECO:0000313" key="3">
    <source>
        <dbReference type="EMBL" id="SIN79383.1"/>
    </source>
</evidence>
<dbReference type="EMBL" id="FSRG01000003">
    <property type="protein sequence ID" value="SIN79383.1"/>
    <property type="molecule type" value="Genomic_DNA"/>
</dbReference>
<protein>
    <submittedName>
        <fullName evidence="3">Glycogen recognition site of AMP-activated protein kinase</fullName>
    </submittedName>
</protein>
<keyword evidence="1" id="KW-1133">Transmembrane helix</keyword>
<dbReference type="InterPro" id="IPR013783">
    <property type="entry name" value="Ig-like_fold"/>
</dbReference>
<dbReference type="OrthoDB" id="5451596at2"/>
<evidence type="ECO:0000313" key="4">
    <source>
        <dbReference type="Proteomes" id="UP000184694"/>
    </source>
</evidence>
<keyword evidence="1" id="KW-0472">Membrane</keyword>